<dbReference type="PANTHER" id="PTHR31690">
    <property type="entry name" value="FUCOSE MUTAROTASE"/>
    <property type="match status" value="1"/>
</dbReference>
<evidence type="ECO:0000256" key="3">
    <source>
        <dbReference type="ARBA" id="ARBA00036324"/>
    </source>
</evidence>
<dbReference type="GO" id="GO:0042806">
    <property type="term" value="F:fucose binding"/>
    <property type="evidence" value="ECO:0007669"/>
    <property type="project" value="TreeGrafter"/>
</dbReference>
<dbReference type="Proteomes" id="UP000233781">
    <property type="component" value="Unassembled WGS sequence"/>
</dbReference>
<evidence type="ECO:0000313" key="5">
    <source>
        <dbReference type="Proteomes" id="UP000233781"/>
    </source>
</evidence>
<dbReference type="Gene3D" id="3.40.1650.10">
    <property type="entry name" value="RbsD-like domain"/>
    <property type="match status" value="1"/>
</dbReference>
<accession>A0A2N3YJN8</accession>
<evidence type="ECO:0000256" key="1">
    <source>
        <dbReference type="ARBA" id="ARBA00000223"/>
    </source>
</evidence>
<reference evidence="4 5" key="1">
    <citation type="submission" date="2017-12" db="EMBL/GenBank/DDBJ databases">
        <title>Sequencing the genomes of 1000 Actinobacteria strains.</title>
        <authorList>
            <person name="Klenk H.-P."/>
        </authorList>
    </citation>
    <scope>NUCLEOTIDE SEQUENCE [LARGE SCALE GENOMIC DNA]</scope>
    <source>
        <strain evidence="4 5">DSM 12806</strain>
    </source>
</reference>
<dbReference type="InterPro" id="IPR050443">
    <property type="entry name" value="RbsD/FucU_mutarotase"/>
</dbReference>
<keyword evidence="5" id="KW-1185">Reference proteome</keyword>
<keyword evidence="2" id="KW-0413">Isomerase</keyword>
<dbReference type="EMBL" id="PJNE01000001">
    <property type="protein sequence ID" value="PKW27060.1"/>
    <property type="molecule type" value="Genomic_DNA"/>
</dbReference>
<dbReference type="GO" id="GO:0062193">
    <property type="term" value="F:D-ribose pyranase activity"/>
    <property type="evidence" value="ECO:0007669"/>
    <property type="project" value="UniProtKB-EC"/>
</dbReference>
<dbReference type="AlphaFoldDB" id="A0A2N3YJN8"/>
<dbReference type="OrthoDB" id="9805009at2"/>
<dbReference type="Pfam" id="PF05025">
    <property type="entry name" value="RbsD_FucU"/>
    <property type="match status" value="1"/>
</dbReference>
<name>A0A2N3YJN8_9MICO</name>
<comment type="caution">
    <text evidence="4">The sequence shown here is derived from an EMBL/GenBank/DDBJ whole genome shotgun (WGS) entry which is preliminary data.</text>
</comment>
<proteinExistence type="predicted"/>
<organism evidence="4 5">
    <name type="scientific">Phycicoccus duodecadis</name>
    <dbReference type="NCBI Taxonomy" id="173053"/>
    <lineage>
        <taxon>Bacteria</taxon>
        <taxon>Bacillati</taxon>
        <taxon>Actinomycetota</taxon>
        <taxon>Actinomycetes</taxon>
        <taxon>Micrococcales</taxon>
        <taxon>Intrasporangiaceae</taxon>
        <taxon>Phycicoccus</taxon>
    </lineage>
</organism>
<dbReference type="PANTHER" id="PTHR31690:SF4">
    <property type="entry name" value="FUCOSE MUTAROTASE"/>
    <property type="match status" value="1"/>
</dbReference>
<evidence type="ECO:0000313" key="4">
    <source>
        <dbReference type="EMBL" id="PKW27060.1"/>
    </source>
</evidence>
<dbReference type="GO" id="GO:0006004">
    <property type="term" value="P:fucose metabolic process"/>
    <property type="evidence" value="ECO:0007669"/>
    <property type="project" value="TreeGrafter"/>
</dbReference>
<evidence type="ECO:0000256" key="2">
    <source>
        <dbReference type="ARBA" id="ARBA00023235"/>
    </source>
</evidence>
<protein>
    <submittedName>
        <fullName evidence="4">L-fucose mutarotase</fullName>
    </submittedName>
</protein>
<dbReference type="InterPro" id="IPR023750">
    <property type="entry name" value="RbsD-like_sf"/>
</dbReference>
<dbReference type="GO" id="GO:0036373">
    <property type="term" value="F:L-fucose mutarotase activity"/>
    <property type="evidence" value="ECO:0007669"/>
    <property type="project" value="UniProtKB-EC"/>
</dbReference>
<dbReference type="RefSeq" id="WP_158239824.1">
    <property type="nucleotide sequence ID" value="NZ_PJNE01000001.1"/>
</dbReference>
<dbReference type="SUPFAM" id="SSF102546">
    <property type="entry name" value="RbsD-like"/>
    <property type="match status" value="1"/>
</dbReference>
<gene>
    <name evidence="4" type="ORF">ATL31_1889</name>
</gene>
<comment type="catalytic activity">
    <reaction evidence="1">
        <text>beta-D-ribopyranose = beta-D-ribofuranose</text>
        <dbReference type="Rhea" id="RHEA:25432"/>
        <dbReference type="ChEBI" id="CHEBI:27476"/>
        <dbReference type="ChEBI" id="CHEBI:47002"/>
        <dbReference type="EC" id="5.4.99.62"/>
    </reaction>
</comment>
<comment type="catalytic activity">
    <reaction evidence="3">
        <text>alpha-L-fucose = beta-L-fucose</text>
        <dbReference type="Rhea" id="RHEA:25580"/>
        <dbReference type="ChEBI" id="CHEBI:42548"/>
        <dbReference type="ChEBI" id="CHEBI:42589"/>
        <dbReference type="EC" id="5.1.3.29"/>
    </reaction>
</comment>
<sequence length="142" mass="15490">MLKGIHPILTGRLLAELDRLGHGDVLGVVDRNFPAHRYRVPVVELRDSDIAAAVEAILTVFPLDSFVPYPVERMEVDDRPDEINGPTAAFLALAADAEGRDIGFASVERQTFYERAASAMVMVQTGETVGYSCYLLKKGVVG</sequence>
<dbReference type="InterPro" id="IPR007721">
    <property type="entry name" value="RbsD_FucU"/>
</dbReference>